<proteinExistence type="predicted"/>
<keyword evidence="2" id="KW-1185">Reference proteome</keyword>
<dbReference type="eggNOG" id="COG1073">
    <property type="taxonomic scope" value="Bacteria"/>
</dbReference>
<evidence type="ECO:0000313" key="2">
    <source>
        <dbReference type="Proteomes" id="UP000019225"/>
    </source>
</evidence>
<dbReference type="SUPFAM" id="SSF53474">
    <property type="entry name" value="alpha/beta-Hydrolases"/>
    <property type="match status" value="1"/>
</dbReference>
<dbReference type="KEGG" id="kal:KALB_2507"/>
<evidence type="ECO:0008006" key="3">
    <source>
        <dbReference type="Google" id="ProtNLM"/>
    </source>
</evidence>
<dbReference type="PATRIC" id="fig|1449976.3.peg.2511"/>
<gene>
    <name evidence="1" type="ORF">KALB_2507</name>
</gene>
<dbReference type="EMBL" id="CP007155">
    <property type="protein sequence ID" value="AHH95875.1"/>
    <property type="molecule type" value="Genomic_DNA"/>
</dbReference>
<organism evidence="1 2">
    <name type="scientific">Kutzneria albida DSM 43870</name>
    <dbReference type="NCBI Taxonomy" id="1449976"/>
    <lineage>
        <taxon>Bacteria</taxon>
        <taxon>Bacillati</taxon>
        <taxon>Actinomycetota</taxon>
        <taxon>Actinomycetes</taxon>
        <taxon>Pseudonocardiales</taxon>
        <taxon>Pseudonocardiaceae</taxon>
        <taxon>Kutzneria</taxon>
    </lineage>
</organism>
<dbReference type="AlphaFoldDB" id="W5W529"/>
<name>W5W529_9PSEU</name>
<dbReference type="Proteomes" id="UP000019225">
    <property type="component" value="Chromosome"/>
</dbReference>
<dbReference type="HOGENOM" id="CLU_1077154_0_0_11"/>
<sequence length="235" mass="25181">MTDSRPHALVFAPVLPQWDEGRFFATVTGALEAFGCRVTVVDTLALLEDSMTEVSQLARSWLPRMSEVDLLVGNALGGAVAQALLPDLRPPATVLVSAPTRADRVLAERLSTVADLAAGGELSRSLAVLGELVTAEGVEPPVHQPVPADEQACRRIAGGMRLLLEVDLTEQVLSYEGPLMHLVGERSRLVTTAHLAAAAHHEVVEVPGAGMRPHSDRPEFVTDHLTRFAKENLTP</sequence>
<dbReference type="RefSeq" id="WP_025356031.1">
    <property type="nucleotide sequence ID" value="NZ_CP007155.1"/>
</dbReference>
<dbReference type="OrthoDB" id="3689331at2"/>
<dbReference type="STRING" id="1449976.KALB_2507"/>
<accession>W5W529</accession>
<protein>
    <recommendedName>
        <fullName evidence="3">AB hydrolase-1 domain-containing protein</fullName>
    </recommendedName>
</protein>
<reference evidence="1 2" key="1">
    <citation type="journal article" date="2014" name="BMC Genomics">
        <title>Complete genome sequence of producer of the glycopeptide antibiotic Aculeximycin Kutzneria albida DSM 43870T, a representative of minor genus of Pseudonocardiaceae.</title>
        <authorList>
            <person name="Rebets Y."/>
            <person name="Tokovenko B."/>
            <person name="Lushchyk I."/>
            <person name="Ruckert C."/>
            <person name="Zaburannyi N."/>
            <person name="Bechthold A."/>
            <person name="Kalinowski J."/>
            <person name="Luzhetskyy A."/>
        </authorList>
    </citation>
    <scope>NUCLEOTIDE SEQUENCE [LARGE SCALE GENOMIC DNA]</scope>
    <source>
        <strain evidence="1">DSM 43870</strain>
    </source>
</reference>
<dbReference type="InterPro" id="IPR029058">
    <property type="entry name" value="AB_hydrolase_fold"/>
</dbReference>
<dbReference type="Gene3D" id="3.40.50.1820">
    <property type="entry name" value="alpha/beta hydrolase"/>
    <property type="match status" value="1"/>
</dbReference>
<evidence type="ECO:0000313" key="1">
    <source>
        <dbReference type="EMBL" id="AHH95875.1"/>
    </source>
</evidence>